<protein>
    <submittedName>
        <fullName evidence="2">Uncharacterized protein</fullName>
    </submittedName>
</protein>
<accession>A0A0G4B2Q1</accession>
<proteinExistence type="predicted"/>
<evidence type="ECO:0000313" key="2">
    <source>
        <dbReference type="EMBL" id="AKM81840.1"/>
    </source>
</evidence>
<evidence type="ECO:0000313" key="3">
    <source>
        <dbReference type="Proteomes" id="UP000035648"/>
    </source>
</evidence>
<reference evidence="2 3" key="1">
    <citation type="journal article" date="2015" name="Nature">
        <title>rRNA introns, odd ribosomes, and small enigmatic genomes across a large radiation of phyla.</title>
        <authorList>
            <person name="Brown C.T."/>
            <person name="Hug L.A."/>
            <person name="Thomas B.C."/>
            <person name="Sharon I."/>
            <person name="Castelle C.J."/>
            <person name="Singh A."/>
            <person name="Wilkins M.J."/>
            <person name="Williams K.H."/>
            <person name="Banfield J.F."/>
        </authorList>
    </citation>
    <scope>NUCLEOTIDE SEQUENCE [LARGE SCALE GENOMIC DNA]</scope>
</reference>
<name>A0A0G4B2Q1_9BACT</name>
<keyword evidence="1" id="KW-0472">Membrane</keyword>
<evidence type="ECO:0000256" key="1">
    <source>
        <dbReference type="SAM" id="Phobius"/>
    </source>
</evidence>
<dbReference type="Proteomes" id="UP000035648">
    <property type="component" value="Chromosome"/>
</dbReference>
<dbReference type="STRING" id="1618337.UT28_C0001G0021"/>
<dbReference type="AlphaFoldDB" id="A0A0G4B2Q1"/>
<organism evidence="2 3">
    <name type="scientific">Berkelbacteria bacterium GW2011_GWE1_39_12</name>
    <dbReference type="NCBI Taxonomy" id="1618337"/>
    <lineage>
        <taxon>Bacteria</taxon>
        <taxon>Candidatus Berkelbacteria</taxon>
    </lineage>
</organism>
<keyword evidence="1" id="KW-0812">Transmembrane</keyword>
<keyword evidence="1" id="KW-1133">Transmembrane helix</keyword>
<feature type="transmembrane region" description="Helical" evidence="1">
    <location>
        <begin position="6"/>
        <end position="27"/>
    </location>
</feature>
<sequence>MELSALQSVAGCLGFAVFLILFSGIASRLATNDMVGILFGAIAGGLCSVVGYILVEQWYLIQHPFAEKWLGLAQIGGVVFTGALIGALNFYAIGGRK</sequence>
<feature type="transmembrane region" description="Helical" evidence="1">
    <location>
        <begin position="34"/>
        <end position="55"/>
    </location>
</feature>
<feature type="transmembrane region" description="Helical" evidence="1">
    <location>
        <begin position="75"/>
        <end position="94"/>
    </location>
</feature>
<dbReference type="KEGG" id="bbgw:UT28_C0001G0021"/>
<dbReference type="EMBL" id="CP011213">
    <property type="protein sequence ID" value="AKM81840.1"/>
    <property type="molecule type" value="Genomic_DNA"/>
</dbReference>
<gene>
    <name evidence="2" type="ORF">UT28_C0001G0021</name>
</gene>